<feature type="compositionally biased region" description="Low complexity" evidence="1">
    <location>
        <begin position="11"/>
        <end position="25"/>
    </location>
</feature>
<feature type="compositionally biased region" description="Polar residues" evidence="1">
    <location>
        <begin position="26"/>
        <end position="43"/>
    </location>
</feature>
<dbReference type="EMBL" id="JAACJJ010000016">
    <property type="protein sequence ID" value="KAF5324391.1"/>
    <property type="molecule type" value="Genomic_DNA"/>
</dbReference>
<feature type="region of interest" description="Disordered" evidence="1">
    <location>
        <begin position="115"/>
        <end position="145"/>
    </location>
</feature>
<proteinExistence type="predicted"/>
<reference evidence="2 3" key="1">
    <citation type="journal article" date="2020" name="ISME J.">
        <title>Uncovering the hidden diversity of litter-decomposition mechanisms in mushroom-forming fungi.</title>
        <authorList>
            <person name="Floudas D."/>
            <person name="Bentzer J."/>
            <person name="Ahren D."/>
            <person name="Johansson T."/>
            <person name="Persson P."/>
            <person name="Tunlid A."/>
        </authorList>
    </citation>
    <scope>NUCLEOTIDE SEQUENCE [LARGE SCALE GENOMIC DNA]</scope>
    <source>
        <strain evidence="2 3">CBS 101986</strain>
    </source>
</reference>
<evidence type="ECO:0000313" key="3">
    <source>
        <dbReference type="Proteomes" id="UP000567179"/>
    </source>
</evidence>
<gene>
    <name evidence="2" type="ORF">D9619_011371</name>
</gene>
<sequence>MTKSWFPDVMSSRSPVSSRSLTTPSQLLWSSLTKPPTLSTQKSALHVPDQQHSKPTRPSRHLQISSVMTAWIDASIHGLQQDNLALCTELREVHDQMQSMMMQVYEQRARADRAEDRLTRAESDRASLRESLAHAESERARFEERDTQRVRMLHLCAEHSLRPVETGTSRRRHHPTVRRSQSPHQSRSSHHSPSPRANTPPLPAEPDMPSPEADPAPTSTQGVVAGKDLSGEESDMYM</sequence>
<name>A0A8H5BK87_9AGAR</name>
<accession>A0A8H5BK87</accession>
<feature type="compositionally biased region" description="Low complexity" evidence="1">
    <location>
        <begin position="178"/>
        <end position="196"/>
    </location>
</feature>
<protein>
    <submittedName>
        <fullName evidence="2">Uncharacterized protein</fullName>
    </submittedName>
</protein>
<evidence type="ECO:0000313" key="2">
    <source>
        <dbReference type="EMBL" id="KAF5324391.1"/>
    </source>
</evidence>
<comment type="caution">
    <text evidence="2">The sequence shown here is derived from an EMBL/GenBank/DDBJ whole genome shotgun (WGS) entry which is preliminary data.</text>
</comment>
<feature type="compositionally biased region" description="Pro residues" evidence="1">
    <location>
        <begin position="198"/>
        <end position="214"/>
    </location>
</feature>
<dbReference type="AlphaFoldDB" id="A0A8H5BK87"/>
<keyword evidence="3" id="KW-1185">Reference proteome</keyword>
<evidence type="ECO:0000256" key="1">
    <source>
        <dbReference type="SAM" id="MobiDB-lite"/>
    </source>
</evidence>
<feature type="region of interest" description="Disordered" evidence="1">
    <location>
        <begin position="1"/>
        <end position="60"/>
    </location>
</feature>
<feature type="region of interest" description="Disordered" evidence="1">
    <location>
        <begin position="161"/>
        <end position="238"/>
    </location>
</feature>
<dbReference type="Proteomes" id="UP000567179">
    <property type="component" value="Unassembled WGS sequence"/>
</dbReference>
<organism evidence="2 3">
    <name type="scientific">Psilocybe cf. subviscida</name>
    <dbReference type="NCBI Taxonomy" id="2480587"/>
    <lineage>
        <taxon>Eukaryota</taxon>
        <taxon>Fungi</taxon>
        <taxon>Dikarya</taxon>
        <taxon>Basidiomycota</taxon>
        <taxon>Agaricomycotina</taxon>
        <taxon>Agaricomycetes</taxon>
        <taxon>Agaricomycetidae</taxon>
        <taxon>Agaricales</taxon>
        <taxon>Agaricineae</taxon>
        <taxon>Strophariaceae</taxon>
        <taxon>Psilocybe</taxon>
    </lineage>
</organism>